<feature type="transmembrane region" description="Helical" evidence="10">
    <location>
        <begin position="56"/>
        <end position="74"/>
    </location>
</feature>
<evidence type="ECO:0000256" key="9">
    <source>
        <dbReference type="RuleBase" id="RU000688"/>
    </source>
</evidence>
<keyword evidence="3 9" id="KW-0812">Transmembrane</keyword>
<comment type="similarity">
    <text evidence="2 9">Belongs to the G-protein coupled receptor 1 family.</text>
</comment>
<dbReference type="EMBL" id="KQ976896">
    <property type="protein sequence ID" value="KYN07208.1"/>
    <property type="molecule type" value="Genomic_DNA"/>
</dbReference>
<dbReference type="PANTHER" id="PTHR45695:SF15">
    <property type="entry name" value="OPSIN RH2"/>
    <property type="match status" value="1"/>
</dbReference>
<name>A0A151IPE1_9HYME</name>
<keyword evidence="4 10" id="KW-1133">Transmembrane helix</keyword>
<organism evidence="12 13">
    <name type="scientific">Cyphomyrmex costatus</name>
    <dbReference type="NCBI Taxonomy" id="456900"/>
    <lineage>
        <taxon>Eukaryota</taxon>
        <taxon>Metazoa</taxon>
        <taxon>Ecdysozoa</taxon>
        <taxon>Arthropoda</taxon>
        <taxon>Hexapoda</taxon>
        <taxon>Insecta</taxon>
        <taxon>Pterygota</taxon>
        <taxon>Neoptera</taxon>
        <taxon>Endopterygota</taxon>
        <taxon>Hymenoptera</taxon>
        <taxon>Apocrita</taxon>
        <taxon>Aculeata</taxon>
        <taxon>Formicoidea</taxon>
        <taxon>Formicidae</taxon>
        <taxon>Myrmicinae</taxon>
        <taxon>Cyphomyrmex</taxon>
    </lineage>
</organism>
<dbReference type="Gene3D" id="1.20.1070.10">
    <property type="entry name" value="Rhodopsin 7-helix transmembrane proteins"/>
    <property type="match status" value="1"/>
</dbReference>
<dbReference type="SUPFAM" id="SSF81321">
    <property type="entry name" value="Family A G protein-coupled receptor-like"/>
    <property type="match status" value="1"/>
</dbReference>
<dbReference type="Proteomes" id="UP000078542">
    <property type="component" value="Unassembled WGS sequence"/>
</dbReference>
<dbReference type="PRINTS" id="PR00237">
    <property type="entry name" value="GPCRRHODOPSN"/>
</dbReference>
<dbReference type="GO" id="GO:0004930">
    <property type="term" value="F:G protein-coupled receptor activity"/>
    <property type="evidence" value="ECO:0007669"/>
    <property type="project" value="UniProtKB-KW"/>
</dbReference>
<dbReference type="PROSITE" id="PS00237">
    <property type="entry name" value="G_PROTEIN_RECEP_F1_1"/>
    <property type="match status" value="1"/>
</dbReference>
<evidence type="ECO:0000313" key="12">
    <source>
        <dbReference type="EMBL" id="KYN07208.1"/>
    </source>
</evidence>
<dbReference type="Pfam" id="PF00001">
    <property type="entry name" value="7tm_1"/>
    <property type="match status" value="1"/>
</dbReference>
<evidence type="ECO:0000259" key="11">
    <source>
        <dbReference type="PROSITE" id="PS50262"/>
    </source>
</evidence>
<keyword evidence="13" id="KW-1185">Reference proteome</keyword>
<keyword evidence="5 9" id="KW-0297">G-protein coupled receptor</keyword>
<evidence type="ECO:0000256" key="3">
    <source>
        <dbReference type="ARBA" id="ARBA00022692"/>
    </source>
</evidence>
<dbReference type="STRING" id="456900.A0A151IPE1"/>
<keyword evidence="7 9" id="KW-0675">Receptor</keyword>
<dbReference type="InterPro" id="IPR017452">
    <property type="entry name" value="GPCR_Rhodpsn_7TM"/>
</dbReference>
<dbReference type="PANTHER" id="PTHR45695">
    <property type="entry name" value="LEUCOKININ RECEPTOR-RELATED"/>
    <property type="match status" value="1"/>
</dbReference>
<dbReference type="GO" id="GO:0005886">
    <property type="term" value="C:plasma membrane"/>
    <property type="evidence" value="ECO:0007669"/>
    <property type="project" value="TreeGrafter"/>
</dbReference>
<sequence length="126" mass="14372">MCKIKDTIFYSVTNYFVINLSVADLLVVTICMPMTISQEISMSWNHSEFLCKLTSYLQSVGVTASIYTIMAMSIDRYLAIRNPMILRYICSQKNIILVIISIWLISMAFFITIYGAVSLLIPSYID</sequence>
<evidence type="ECO:0000313" key="13">
    <source>
        <dbReference type="Proteomes" id="UP000078542"/>
    </source>
</evidence>
<comment type="subcellular location">
    <subcellularLocation>
        <location evidence="1">Membrane</location>
        <topology evidence="1">Multi-pass membrane protein</topology>
    </subcellularLocation>
</comment>
<dbReference type="AlphaFoldDB" id="A0A151IPE1"/>
<gene>
    <name evidence="12" type="ORF">ALC62_01822</name>
</gene>
<evidence type="ECO:0000256" key="1">
    <source>
        <dbReference type="ARBA" id="ARBA00004141"/>
    </source>
</evidence>
<keyword evidence="6 10" id="KW-0472">Membrane</keyword>
<reference evidence="12 13" key="1">
    <citation type="submission" date="2016-03" db="EMBL/GenBank/DDBJ databases">
        <title>Cyphomyrmex costatus WGS genome.</title>
        <authorList>
            <person name="Nygaard S."/>
            <person name="Hu H."/>
            <person name="Boomsma J."/>
            <person name="Zhang G."/>
        </authorList>
    </citation>
    <scope>NUCLEOTIDE SEQUENCE [LARGE SCALE GENOMIC DNA]</scope>
    <source>
        <strain evidence="12">MS0001</strain>
        <tissue evidence="12">Whole body</tissue>
    </source>
</reference>
<proteinExistence type="inferred from homology"/>
<feature type="transmembrane region" description="Helical" evidence="10">
    <location>
        <begin position="12"/>
        <end position="36"/>
    </location>
</feature>
<protein>
    <submittedName>
        <fullName evidence="12">Orexin receptor type 1</fullName>
    </submittedName>
</protein>
<feature type="domain" description="G-protein coupled receptors family 1 profile" evidence="11">
    <location>
        <begin position="1"/>
        <end position="126"/>
    </location>
</feature>
<evidence type="ECO:0000256" key="2">
    <source>
        <dbReference type="ARBA" id="ARBA00010663"/>
    </source>
</evidence>
<feature type="transmembrane region" description="Helical" evidence="10">
    <location>
        <begin position="95"/>
        <end position="121"/>
    </location>
</feature>
<evidence type="ECO:0000256" key="6">
    <source>
        <dbReference type="ARBA" id="ARBA00023136"/>
    </source>
</evidence>
<evidence type="ECO:0000256" key="4">
    <source>
        <dbReference type="ARBA" id="ARBA00022989"/>
    </source>
</evidence>
<keyword evidence="8 9" id="KW-0807">Transducer</keyword>
<evidence type="ECO:0000256" key="5">
    <source>
        <dbReference type="ARBA" id="ARBA00023040"/>
    </source>
</evidence>
<accession>A0A151IPE1</accession>
<evidence type="ECO:0000256" key="8">
    <source>
        <dbReference type="ARBA" id="ARBA00023224"/>
    </source>
</evidence>
<dbReference type="InterPro" id="IPR000276">
    <property type="entry name" value="GPCR_Rhodpsn"/>
</dbReference>
<evidence type="ECO:0000256" key="7">
    <source>
        <dbReference type="ARBA" id="ARBA00023170"/>
    </source>
</evidence>
<dbReference type="PROSITE" id="PS50262">
    <property type="entry name" value="G_PROTEIN_RECEP_F1_2"/>
    <property type="match status" value="1"/>
</dbReference>
<evidence type="ECO:0000256" key="10">
    <source>
        <dbReference type="SAM" id="Phobius"/>
    </source>
</evidence>